<dbReference type="Gene3D" id="1.10.10.60">
    <property type="entry name" value="Homeodomain-like"/>
    <property type="match status" value="1"/>
</dbReference>
<dbReference type="PROSITE" id="PS50090">
    <property type="entry name" value="MYB_LIKE"/>
    <property type="match status" value="1"/>
</dbReference>
<name>A0A7S2Z0L8_9CHLO</name>
<dbReference type="InterPro" id="IPR001005">
    <property type="entry name" value="SANT/Myb"/>
</dbReference>
<feature type="domain" description="Myb-like" evidence="2">
    <location>
        <begin position="448"/>
        <end position="505"/>
    </location>
</feature>
<feature type="region of interest" description="Disordered" evidence="1">
    <location>
        <begin position="204"/>
        <end position="245"/>
    </location>
</feature>
<dbReference type="EMBL" id="HBHU01004283">
    <property type="protein sequence ID" value="CAE0015863.1"/>
    <property type="molecule type" value="Transcribed_RNA"/>
</dbReference>
<dbReference type="AlphaFoldDB" id="A0A7S2Z0L8"/>
<feature type="compositionally biased region" description="Basic residues" evidence="1">
    <location>
        <begin position="205"/>
        <end position="215"/>
    </location>
</feature>
<dbReference type="PANTHER" id="PTHR46993">
    <property type="entry name" value="MYB TRANSCRIPTION FACTOR"/>
    <property type="match status" value="1"/>
</dbReference>
<organism evidence="4">
    <name type="scientific">Chloropicon laureae</name>
    <dbReference type="NCBI Taxonomy" id="464258"/>
    <lineage>
        <taxon>Eukaryota</taxon>
        <taxon>Viridiplantae</taxon>
        <taxon>Chlorophyta</taxon>
        <taxon>Chloropicophyceae</taxon>
        <taxon>Chloropicales</taxon>
        <taxon>Chloropicaceae</taxon>
        <taxon>Chloropicon</taxon>
    </lineage>
</organism>
<accession>A0A7S2Z0L8</accession>
<dbReference type="PANTHER" id="PTHR46993:SF6">
    <property type="entry name" value="MYB TRANSCRIPTION FACTOR"/>
    <property type="match status" value="1"/>
</dbReference>
<evidence type="ECO:0000259" key="2">
    <source>
        <dbReference type="PROSITE" id="PS50090"/>
    </source>
</evidence>
<proteinExistence type="predicted"/>
<feature type="domain" description="HTH myb-type" evidence="3">
    <location>
        <begin position="448"/>
        <end position="511"/>
    </location>
</feature>
<feature type="compositionally biased region" description="Acidic residues" evidence="1">
    <location>
        <begin position="234"/>
        <end position="245"/>
    </location>
</feature>
<dbReference type="SMART" id="SM00717">
    <property type="entry name" value="SANT"/>
    <property type="match status" value="1"/>
</dbReference>
<dbReference type="InterPro" id="IPR009057">
    <property type="entry name" value="Homeodomain-like_sf"/>
</dbReference>
<sequence>MGRSKHAERMQERREKEVANAQFWWVVDWLLCQSQTKVNDELLDTFVADVEEEDFPTVTKARFFLRQLRRVAEQGLVLAEQGRKGGEKKAGVAEVLLESLAGMAEDASHDADYGRGAAGREGLAVPDSLWGLCSDAEKSAASLPAFLTSVKEYAVVASANLGPCHIQTVAWEQVGSQGGAMAAAPAEAEEEAIEDIQFDLDKAKAKPGRPGKRRAATAAGGRGRRLRKKMAAAAEEEEEASLEVDDAEVEAHVQRLKESRSNLRAIGTDPLQEILKQASQAKRTDGVVEEPEEENAAAAMASGGGGRGRVHPQTRGVAPAQTRHAKAYERHLLNATDSAEEDEAEAEKEAEAEAEKEKENSDPRGDEEEVEEEDGAPGQAAAARPGPPGGRRKKQPLLQRQADAKTVGWDAEDDEIELSGPLKSPVGAMARGTNANANAGQREIVSKTGRRKARRWTEAEAELLVDLVQKFGKGRWKTILLAGQEEGKFQGRTGVDLKDKYRNLETMAAKIEVEGL</sequence>
<evidence type="ECO:0000256" key="1">
    <source>
        <dbReference type="SAM" id="MobiDB-lite"/>
    </source>
</evidence>
<feature type="region of interest" description="Disordered" evidence="1">
    <location>
        <begin position="278"/>
        <end position="450"/>
    </location>
</feature>
<dbReference type="InterPro" id="IPR017930">
    <property type="entry name" value="Myb_dom"/>
</dbReference>
<dbReference type="SUPFAM" id="SSF46689">
    <property type="entry name" value="Homeodomain-like"/>
    <property type="match status" value="1"/>
</dbReference>
<feature type="compositionally biased region" description="Basic and acidic residues" evidence="1">
    <location>
        <begin position="347"/>
        <end position="364"/>
    </location>
</feature>
<gene>
    <name evidence="4" type="ORF">CLAU1311_LOCUS2768</name>
</gene>
<dbReference type="CDD" id="cd11660">
    <property type="entry name" value="SANT_TRF"/>
    <property type="match status" value="1"/>
</dbReference>
<dbReference type="PROSITE" id="PS51294">
    <property type="entry name" value="HTH_MYB"/>
    <property type="match status" value="1"/>
</dbReference>
<dbReference type="Pfam" id="PF00249">
    <property type="entry name" value="Myb_DNA-binding"/>
    <property type="match status" value="1"/>
</dbReference>
<feature type="compositionally biased region" description="Acidic residues" evidence="1">
    <location>
        <begin position="365"/>
        <end position="375"/>
    </location>
</feature>
<reference evidence="4" key="1">
    <citation type="submission" date="2021-01" db="EMBL/GenBank/DDBJ databases">
        <authorList>
            <person name="Corre E."/>
            <person name="Pelletier E."/>
            <person name="Niang G."/>
            <person name="Scheremetjew M."/>
            <person name="Finn R."/>
            <person name="Kale V."/>
            <person name="Holt S."/>
            <person name="Cochrane G."/>
            <person name="Meng A."/>
            <person name="Brown T."/>
            <person name="Cohen L."/>
        </authorList>
    </citation>
    <scope>NUCLEOTIDE SEQUENCE</scope>
    <source>
        <strain evidence="4">RCC856</strain>
    </source>
</reference>
<evidence type="ECO:0000313" key="4">
    <source>
        <dbReference type="EMBL" id="CAE0015863.1"/>
    </source>
</evidence>
<evidence type="ECO:0000259" key="3">
    <source>
        <dbReference type="PROSITE" id="PS51294"/>
    </source>
</evidence>
<protein>
    <submittedName>
        <fullName evidence="4">Uncharacterized protein</fullName>
    </submittedName>
</protein>